<evidence type="ECO:0000313" key="1">
    <source>
        <dbReference type="EMBL" id="AZS51290.1"/>
    </source>
</evidence>
<name>A0A3S9XG16_9GAMM</name>
<reference evidence="2" key="1">
    <citation type="submission" date="2018-06" db="EMBL/GenBank/DDBJ databases">
        <title>Complete genome of Pseudomonas insecticola strain QZS01.</title>
        <authorList>
            <person name="Wang J."/>
            <person name="Su Q."/>
        </authorList>
    </citation>
    <scope>NUCLEOTIDE SEQUENCE [LARGE SCALE GENOMIC DNA]</scope>
    <source>
        <strain evidence="2">QZS01</strain>
    </source>
</reference>
<organism evidence="1 2">
    <name type="scientific">Entomomonas moraniae</name>
    <dbReference type="NCBI Taxonomy" id="2213226"/>
    <lineage>
        <taxon>Bacteria</taxon>
        <taxon>Pseudomonadati</taxon>
        <taxon>Pseudomonadota</taxon>
        <taxon>Gammaproteobacteria</taxon>
        <taxon>Pseudomonadales</taxon>
        <taxon>Pseudomonadaceae</taxon>
        <taxon>Entomomonas</taxon>
    </lineage>
</organism>
<dbReference type="Gene3D" id="3.20.20.70">
    <property type="entry name" value="Aldolase class I"/>
    <property type="match status" value="1"/>
</dbReference>
<keyword evidence="2" id="KW-1185">Reference proteome</keyword>
<dbReference type="PANTHER" id="PTHR43273">
    <property type="entry name" value="ANAEROBIC SULFATASE-MATURATING ENZYME HOMOLOG ASLB-RELATED"/>
    <property type="match status" value="1"/>
</dbReference>
<sequence length="289" mass="33633">MKTLTVLYRGALETCNYACDYCPFAKRKETPDKKQQDIIGLTNFIEWITRHPHINFTIFFTPWGEALVFKRYQQALAKLCQLSNVSKVIIQTNLSTKLDFLTELDNQKLRFWCTYHPSETALVRFIKQLKILNQHQMIYSVGMVGKPELFDEIKQLRHALSPNDYLWINAYVEDNKAYQYSDEQIIFLTTIDPLFPLNKPYKTLNLPCTAGEQAITVDEFGDIRRCHFIKNVIGSIKQTGWQRILTSKPCTNHYCDCHIGYVFLESFNAKAIFANQALERIPLNQNPTT</sequence>
<dbReference type="RefSeq" id="WP_127164057.1">
    <property type="nucleotide sequence ID" value="NZ_CP029822.1"/>
</dbReference>
<proteinExistence type="predicted"/>
<dbReference type="PANTHER" id="PTHR43273:SF3">
    <property type="entry name" value="ANAEROBIC SULFATASE-MATURATING ENZYME HOMOLOG ASLB-RELATED"/>
    <property type="match status" value="1"/>
</dbReference>
<dbReference type="SUPFAM" id="SSF102114">
    <property type="entry name" value="Radical SAM enzymes"/>
    <property type="match status" value="1"/>
</dbReference>
<dbReference type="InterPro" id="IPR013785">
    <property type="entry name" value="Aldolase_TIM"/>
</dbReference>
<gene>
    <name evidence="1" type="ORF">DM558_11130</name>
</gene>
<dbReference type="KEGG" id="emo:DM558_11130"/>
<dbReference type="InterPro" id="IPR023867">
    <property type="entry name" value="Sulphatase_maturase_rSAM"/>
</dbReference>
<dbReference type="InterPro" id="IPR047771">
    <property type="entry name" value="Radical_SAM_STM4011-like"/>
</dbReference>
<dbReference type="InterPro" id="IPR058240">
    <property type="entry name" value="rSAM_sf"/>
</dbReference>
<protein>
    <submittedName>
        <fullName evidence="1">Radical SAM protein</fullName>
    </submittedName>
</protein>
<dbReference type="NCBIfam" id="NF038073">
    <property type="entry name" value="rSAM_STM4011"/>
    <property type="match status" value="1"/>
</dbReference>
<dbReference type="Proteomes" id="UP000273143">
    <property type="component" value="Chromosome"/>
</dbReference>
<dbReference type="EMBL" id="CP029822">
    <property type="protein sequence ID" value="AZS51290.1"/>
    <property type="molecule type" value="Genomic_DNA"/>
</dbReference>
<dbReference type="AlphaFoldDB" id="A0A3S9XG16"/>
<accession>A0A3S9XG16</accession>
<dbReference type="GO" id="GO:0016491">
    <property type="term" value="F:oxidoreductase activity"/>
    <property type="evidence" value="ECO:0007669"/>
    <property type="project" value="InterPro"/>
</dbReference>
<evidence type="ECO:0000313" key="2">
    <source>
        <dbReference type="Proteomes" id="UP000273143"/>
    </source>
</evidence>